<dbReference type="SUPFAM" id="SSF52540">
    <property type="entry name" value="P-loop containing nucleoside triphosphate hydrolases"/>
    <property type="match status" value="1"/>
</dbReference>
<proteinExistence type="inferred from homology"/>
<accession>A0A126QLK0</accession>
<feature type="domain" description="Sulfotransferase" evidence="4">
    <location>
        <begin position="21"/>
        <end position="258"/>
    </location>
</feature>
<dbReference type="OrthoDB" id="9804504at2"/>
<evidence type="ECO:0000256" key="1">
    <source>
        <dbReference type="ARBA" id="ARBA00005771"/>
    </source>
</evidence>
<gene>
    <name evidence="5" type="ORF">AWY79_05920</name>
    <name evidence="6" type="ORF">EDC59_10154</name>
</gene>
<feature type="region of interest" description="Disordered" evidence="3">
    <location>
        <begin position="211"/>
        <end position="230"/>
    </location>
</feature>
<keyword evidence="7" id="KW-1185">Reference proteome</keyword>
<dbReference type="KEGG" id="dej:AWY79_05920"/>
<evidence type="ECO:0000256" key="2">
    <source>
        <dbReference type="ARBA" id="ARBA00022679"/>
    </source>
</evidence>
<reference evidence="5 7" key="1">
    <citation type="journal article" date="2016" name="Front. Microbiol.">
        <title>Genome Sequence of the Piezophilic, Mesophilic Sulfate-Reducing Bacterium Desulfovibrio indicus J2T.</title>
        <authorList>
            <person name="Cao J."/>
            <person name="Maignien L."/>
            <person name="Shao Z."/>
            <person name="Alain K."/>
            <person name="Jebbar M."/>
        </authorList>
    </citation>
    <scope>NUCLEOTIDE SEQUENCE [LARGE SCALE GENOMIC DNA]</scope>
    <source>
        <strain evidence="5 7">J2</strain>
    </source>
</reference>
<dbReference type="RefSeq" id="WP_066801554.1">
    <property type="nucleotide sequence ID" value="NZ_CP014206.1"/>
</dbReference>
<dbReference type="Proteomes" id="UP000055611">
    <property type="component" value="Chromosome"/>
</dbReference>
<dbReference type="EMBL" id="CP014206">
    <property type="protein sequence ID" value="AMK10679.1"/>
    <property type="molecule type" value="Genomic_DNA"/>
</dbReference>
<dbReference type="InterPro" id="IPR000863">
    <property type="entry name" value="Sulfotransferase_dom"/>
</dbReference>
<feature type="compositionally biased region" description="Basic and acidic residues" evidence="3">
    <location>
        <begin position="211"/>
        <end position="221"/>
    </location>
</feature>
<evidence type="ECO:0000256" key="3">
    <source>
        <dbReference type="SAM" id="MobiDB-lite"/>
    </source>
</evidence>
<evidence type="ECO:0000259" key="4">
    <source>
        <dbReference type="Pfam" id="PF00685"/>
    </source>
</evidence>
<evidence type="ECO:0000313" key="6">
    <source>
        <dbReference type="EMBL" id="TDT91657.1"/>
    </source>
</evidence>
<dbReference type="PANTHER" id="PTHR11783">
    <property type="entry name" value="SULFOTRANSFERASE SULT"/>
    <property type="match status" value="1"/>
</dbReference>
<evidence type="ECO:0000313" key="5">
    <source>
        <dbReference type="EMBL" id="AMK10679.1"/>
    </source>
</evidence>
<dbReference type="InterPro" id="IPR027417">
    <property type="entry name" value="P-loop_NTPase"/>
</dbReference>
<organism evidence="6 8">
    <name type="scientific">Pseudodesulfovibrio indicus</name>
    <dbReference type="NCBI Taxonomy" id="1716143"/>
    <lineage>
        <taxon>Bacteria</taxon>
        <taxon>Pseudomonadati</taxon>
        <taxon>Thermodesulfobacteriota</taxon>
        <taxon>Desulfovibrionia</taxon>
        <taxon>Desulfovibrionales</taxon>
        <taxon>Desulfovibrionaceae</taxon>
    </lineage>
</organism>
<comment type="similarity">
    <text evidence="1">Belongs to the sulfotransferase 1 family.</text>
</comment>
<dbReference type="Proteomes" id="UP000295506">
    <property type="component" value="Unassembled WGS sequence"/>
</dbReference>
<protein>
    <submittedName>
        <fullName evidence="6">Sulfotransferase domain-containing protein</fullName>
    </submittedName>
</protein>
<name>A0A126QLK0_9BACT</name>
<dbReference type="GO" id="GO:0008146">
    <property type="term" value="F:sulfotransferase activity"/>
    <property type="evidence" value="ECO:0007669"/>
    <property type="project" value="InterPro"/>
</dbReference>
<dbReference type="Gene3D" id="3.40.50.300">
    <property type="entry name" value="P-loop containing nucleotide triphosphate hydrolases"/>
    <property type="match status" value="1"/>
</dbReference>
<reference evidence="6 8" key="2">
    <citation type="submission" date="2019-03" db="EMBL/GenBank/DDBJ databases">
        <title>Genomic Encyclopedia of Type Strains, Phase IV (KMG-IV): sequencing the most valuable type-strain genomes for metagenomic binning, comparative biology and taxonomic classification.</title>
        <authorList>
            <person name="Goeker M."/>
        </authorList>
    </citation>
    <scope>NUCLEOTIDE SEQUENCE [LARGE SCALE GENOMIC DNA]</scope>
    <source>
        <strain evidence="6 8">DSM 101483</strain>
    </source>
</reference>
<dbReference type="EMBL" id="SOBK01000001">
    <property type="protein sequence ID" value="TDT91657.1"/>
    <property type="molecule type" value="Genomic_DNA"/>
</dbReference>
<evidence type="ECO:0000313" key="8">
    <source>
        <dbReference type="Proteomes" id="UP000295506"/>
    </source>
</evidence>
<dbReference type="Pfam" id="PF00685">
    <property type="entry name" value="Sulfotransfer_1"/>
    <property type="match status" value="1"/>
</dbReference>
<evidence type="ECO:0000313" key="7">
    <source>
        <dbReference type="Proteomes" id="UP000055611"/>
    </source>
</evidence>
<dbReference type="AlphaFoldDB" id="A0A126QLK0"/>
<keyword evidence="2" id="KW-0808">Transferase</keyword>
<sequence length="266" mass="31435">MHYIKYQLRHVSELFKRKYEIVSYPKCGRTWVRFMLGNMFNEYFELGLDNDEMLELKKKVHWRNLRIPFIEMHHDGDAYKKHVDEIAFRTKRYTGKRVLFLMRDPRDVVVSQFHQLSKRQGLVDTDLSTFIRSEDGGLPCIVKFYNEWLRGIGVTREHMILRYEDLKGDTQGQLRRLRAFFGVDFIPDRILENAVEASSFARMQKLEKKGAFTNERMRPGDPDDPQTFKVRKGKVGGYKEECSGEDIAWIDDYIAGNLDRAAGYTR</sequence>